<evidence type="ECO:0000313" key="2">
    <source>
        <dbReference type="EMBL" id="ABT14343.1"/>
    </source>
</evidence>
<protein>
    <submittedName>
        <fullName evidence="2">Uncharacterized protein M789L</fullName>
    </submittedName>
</protein>
<gene>
    <name evidence="2" type="primary">M789L</name>
    <name evidence="2" type="ORF">MT325_M789L</name>
</gene>
<dbReference type="Pfam" id="PF05670">
    <property type="entry name" value="NFACT-R_1"/>
    <property type="match status" value="1"/>
</dbReference>
<name>A7IVG9_PBCVM</name>
<dbReference type="GO" id="GO:0043023">
    <property type="term" value="F:ribosomal large subunit binding"/>
    <property type="evidence" value="ECO:0007669"/>
    <property type="project" value="TreeGrafter"/>
</dbReference>
<dbReference type="InterPro" id="IPR051608">
    <property type="entry name" value="RQC_Subunit_NEMF"/>
</dbReference>
<dbReference type="PANTHER" id="PTHR15239">
    <property type="entry name" value="NUCLEAR EXPORT MEDIATOR FACTOR NEMF"/>
    <property type="match status" value="1"/>
</dbReference>
<organismHost>
    <name type="scientific">Paramecium bursaria</name>
    <dbReference type="NCBI Taxonomy" id="74790"/>
</organismHost>
<proteinExistence type="predicted"/>
<dbReference type="EMBL" id="DQ491001">
    <property type="protein sequence ID" value="ABT14343.1"/>
    <property type="molecule type" value="Genomic_DNA"/>
</dbReference>
<dbReference type="GO" id="GO:0000049">
    <property type="term" value="F:tRNA binding"/>
    <property type="evidence" value="ECO:0007669"/>
    <property type="project" value="TreeGrafter"/>
</dbReference>
<dbReference type="GO" id="GO:1990112">
    <property type="term" value="C:RQC complex"/>
    <property type="evidence" value="ECO:0007669"/>
    <property type="project" value="TreeGrafter"/>
</dbReference>
<accession>A7IVG9</accession>
<organism evidence="2 3">
    <name type="scientific">Paramecium bursaria Chlorella virus MT325</name>
    <name type="common">PBCV-MT325</name>
    <dbReference type="NCBI Taxonomy" id="346932"/>
    <lineage>
        <taxon>Viruses</taxon>
        <taxon>Varidnaviria</taxon>
        <taxon>Bamfordvirae</taxon>
        <taxon>Nucleocytoviricota</taxon>
        <taxon>Megaviricetes</taxon>
        <taxon>Algavirales</taxon>
        <taxon>Phycodnaviridae</taxon>
        <taxon>Chlorovirus</taxon>
        <taxon>Chlorovirus conductrix</taxon>
        <taxon>Paramecium bursaria Chlorella virus A1</taxon>
    </lineage>
</organism>
<evidence type="ECO:0000259" key="1">
    <source>
        <dbReference type="Pfam" id="PF05670"/>
    </source>
</evidence>
<reference evidence="2 3" key="1">
    <citation type="journal article" date="2007" name="Virology">
        <title>Sequence and annotation of the 314-kb MT325 and the 321-kb FR483 viruses that infect Chlorella Pbi.</title>
        <authorList>
            <person name="Fitzgerald L.A."/>
            <person name="Graves M.V."/>
            <person name="Li X."/>
            <person name="Feldblyum T."/>
            <person name="Hartigan J."/>
            <person name="Van Etten J.L."/>
        </authorList>
    </citation>
    <scope>NUCLEOTIDE SEQUENCE [LARGE SCALE GENOMIC DNA]</scope>
    <source>
        <strain evidence="2 3">MT325</strain>
    </source>
</reference>
<evidence type="ECO:0000313" key="3">
    <source>
        <dbReference type="Proteomes" id="UP000246715"/>
    </source>
</evidence>
<sequence>MKSFSFQGYTIDAGQSARENDILTLTASCSDMWFHAEGVAGSHVLIRNSENVTKDVIRYAAKLAAKLSKAPVGNSSVIYTNVSNVEKRKRAKPGEVVVETFERILVRNDS</sequence>
<dbReference type="PANTHER" id="PTHR15239:SF6">
    <property type="entry name" value="RIBOSOME QUALITY CONTROL COMPLEX SUBUNIT NEMF"/>
    <property type="match status" value="1"/>
</dbReference>
<feature type="domain" description="NFACT RNA-binding" evidence="1">
    <location>
        <begin position="6"/>
        <end position="98"/>
    </location>
</feature>
<dbReference type="InterPro" id="IPR008532">
    <property type="entry name" value="NFACT_RNA-bd"/>
</dbReference>
<dbReference type="Proteomes" id="UP000246715">
    <property type="component" value="Segment"/>
</dbReference>